<dbReference type="GO" id="GO:0003677">
    <property type="term" value="F:DNA binding"/>
    <property type="evidence" value="ECO:0007669"/>
    <property type="project" value="UniProtKB-KW"/>
</dbReference>
<dbReference type="InterPro" id="IPR039420">
    <property type="entry name" value="WalR-like"/>
</dbReference>
<evidence type="ECO:0000256" key="1">
    <source>
        <dbReference type="ARBA" id="ARBA00023125"/>
    </source>
</evidence>
<proteinExistence type="predicted"/>
<dbReference type="InterPro" id="IPR001789">
    <property type="entry name" value="Sig_transdc_resp-reg_receiver"/>
</dbReference>
<accession>A0A6J4NH85</accession>
<reference evidence="4" key="1">
    <citation type="submission" date="2020-02" db="EMBL/GenBank/DDBJ databases">
        <authorList>
            <person name="Meier V. D."/>
        </authorList>
    </citation>
    <scope>NUCLEOTIDE SEQUENCE</scope>
    <source>
        <strain evidence="4">AVDCRST_MAG93</strain>
    </source>
</reference>
<dbReference type="PROSITE" id="PS50110">
    <property type="entry name" value="RESPONSE_REGULATORY"/>
    <property type="match status" value="1"/>
</dbReference>
<evidence type="ECO:0000256" key="2">
    <source>
        <dbReference type="PROSITE-ProRule" id="PRU00169"/>
    </source>
</evidence>
<dbReference type="GO" id="GO:0000160">
    <property type="term" value="P:phosphorelay signal transduction system"/>
    <property type="evidence" value="ECO:0007669"/>
    <property type="project" value="InterPro"/>
</dbReference>
<dbReference type="EMBL" id="CADCTR010003208">
    <property type="protein sequence ID" value="CAA9387713.1"/>
    <property type="molecule type" value="Genomic_DNA"/>
</dbReference>
<evidence type="ECO:0000259" key="3">
    <source>
        <dbReference type="PROSITE" id="PS50110"/>
    </source>
</evidence>
<dbReference type="Pfam" id="PF00072">
    <property type="entry name" value="Response_reg"/>
    <property type="match status" value="1"/>
</dbReference>
<sequence length="118" mass="12769">MKRILLVEDHTAFREALATLLERDPDFEVAAQVGSLAQARAIASAEFDVAIIDMYLPDGDGLDLVRQLREEAPHIKTLVLTGSVDPNAEGLSREAGVDEVLFKSAGIVEIADAIRRIG</sequence>
<feature type="domain" description="Response regulatory" evidence="3">
    <location>
        <begin position="3"/>
        <end position="118"/>
    </location>
</feature>
<gene>
    <name evidence="4" type="ORF">AVDCRST_MAG93-9558</name>
</gene>
<dbReference type="InterPro" id="IPR011006">
    <property type="entry name" value="CheY-like_superfamily"/>
</dbReference>
<dbReference type="SMART" id="SM00448">
    <property type="entry name" value="REC"/>
    <property type="match status" value="1"/>
</dbReference>
<keyword evidence="2" id="KW-0597">Phosphoprotein</keyword>
<dbReference type="Gene3D" id="3.40.50.2300">
    <property type="match status" value="1"/>
</dbReference>
<dbReference type="SUPFAM" id="SSF52172">
    <property type="entry name" value="CheY-like"/>
    <property type="match status" value="1"/>
</dbReference>
<dbReference type="PANTHER" id="PTHR43214">
    <property type="entry name" value="TWO-COMPONENT RESPONSE REGULATOR"/>
    <property type="match status" value="1"/>
</dbReference>
<name>A0A6J4NH85_9CHLR</name>
<evidence type="ECO:0000313" key="4">
    <source>
        <dbReference type="EMBL" id="CAA9387713.1"/>
    </source>
</evidence>
<organism evidence="4">
    <name type="scientific">uncultured Chloroflexia bacterium</name>
    <dbReference type="NCBI Taxonomy" id="1672391"/>
    <lineage>
        <taxon>Bacteria</taxon>
        <taxon>Bacillati</taxon>
        <taxon>Chloroflexota</taxon>
        <taxon>Chloroflexia</taxon>
        <taxon>environmental samples</taxon>
    </lineage>
</organism>
<dbReference type="PANTHER" id="PTHR43214:SF42">
    <property type="entry name" value="TRANSCRIPTIONAL REGULATORY PROTEIN DESR"/>
    <property type="match status" value="1"/>
</dbReference>
<dbReference type="AlphaFoldDB" id="A0A6J4NH85"/>
<keyword evidence="1" id="KW-0238">DNA-binding</keyword>
<dbReference type="InterPro" id="IPR058245">
    <property type="entry name" value="NreC/VraR/RcsB-like_REC"/>
</dbReference>
<feature type="modified residue" description="4-aspartylphosphate" evidence="2">
    <location>
        <position position="53"/>
    </location>
</feature>
<dbReference type="CDD" id="cd17535">
    <property type="entry name" value="REC_NarL-like"/>
    <property type="match status" value="1"/>
</dbReference>
<protein>
    <recommendedName>
        <fullName evidence="3">Response regulatory domain-containing protein</fullName>
    </recommendedName>
</protein>